<dbReference type="AlphaFoldDB" id="A0A4Q7VKC4"/>
<gene>
    <name evidence="1" type="ORF">EV201_1283</name>
</gene>
<dbReference type="Proteomes" id="UP000293562">
    <property type="component" value="Unassembled WGS sequence"/>
</dbReference>
<sequence length="81" mass="9596">MKTPNYNANQRDTLNKIFDKGAKHDFTTMDKEIIDILLEQLITNISIIQGVKRYKTIEDRYTIDEINDYLLQMKINESRNS</sequence>
<keyword evidence="2" id="KW-1185">Reference proteome</keyword>
<dbReference type="RefSeq" id="WP_130306632.1">
    <property type="nucleotide sequence ID" value="NZ_SHKN01000001.1"/>
</dbReference>
<accession>A0A4Q7VKC4</accession>
<evidence type="ECO:0000313" key="1">
    <source>
        <dbReference type="EMBL" id="RZT96642.1"/>
    </source>
</evidence>
<evidence type="ECO:0000313" key="2">
    <source>
        <dbReference type="Proteomes" id="UP000293562"/>
    </source>
</evidence>
<comment type="caution">
    <text evidence="1">The sequence shown here is derived from an EMBL/GenBank/DDBJ whole genome shotgun (WGS) entry which is preliminary data.</text>
</comment>
<reference evidence="1 2" key="1">
    <citation type="submission" date="2019-02" db="EMBL/GenBank/DDBJ databases">
        <title>Genomic Encyclopedia of Type Strains, Phase IV (KMG-IV): sequencing the most valuable type-strain genomes for metagenomic binning, comparative biology and taxonomic classification.</title>
        <authorList>
            <person name="Goeker M."/>
        </authorList>
    </citation>
    <scope>NUCLEOTIDE SEQUENCE [LARGE SCALE GENOMIC DNA]</scope>
    <source>
        <strain evidence="1 2">DSM 28825</strain>
    </source>
</reference>
<proteinExistence type="predicted"/>
<dbReference type="EMBL" id="SHKN01000001">
    <property type="protein sequence ID" value="RZT96642.1"/>
    <property type="molecule type" value="Genomic_DNA"/>
</dbReference>
<protein>
    <submittedName>
        <fullName evidence="1">Uncharacterized protein</fullName>
    </submittedName>
</protein>
<organism evidence="1 2">
    <name type="scientific">Ancylomarina subtilis</name>
    <dbReference type="NCBI Taxonomy" id="1639035"/>
    <lineage>
        <taxon>Bacteria</taxon>
        <taxon>Pseudomonadati</taxon>
        <taxon>Bacteroidota</taxon>
        <taxon>Bacteroidia</taxon>
        <taxon>Marinilabiliales</taxon>
        <taxon>Marinifilaceae</taxon>
        <taxon>Ancylomarina</taxon>
    </lineage>
</organism>
<name>A0A4Q7VKC4_9BACT</name>